<organism evidence="5 6">
    <name type="scientific">Natrarchaeobius chitinivorans</name>
    <dbReference type="NCBI Taxonomy" id="1679083"/>
    <lineage>
        <taxon>Archaea</taxon>
        <taxon>Methanobacteriati</taxon>
        <taxon>Methanobacteriota</taxon>
        <taxon>Stenosarchaea group</taxon>
        <taxon>Halobacteria</taxon>
        <taxon>Halobacteriales</taxon>
        <taxon>Natrialbaceae</taxon>
        <taxon>Natrarchaeobius</taxon>
    </lineage>
</organism>
<dbReference type="InterPro" id="IPR036388">
    <property type="entry name" value="WH-like_DNA-bd_sf"/>
</dbReference>
<dbReference type="NCBIfam" id="NF033788">
    <property type="entry name" value="HTH_metalloreg"/>
    <property type="match status" value="1"/>
</dbReference>
<dbReference type="InterPro" id="IPR011991">
    <property type="entry name" value="ArsR-like_HTH"/>
</dbReference>
<dbReference type="SUPFAM" id="SSF46785">
    <property type="entry name" value="Winged helix' DNA-binding domain"/>
    <property type="match status" value="1"/>
</dbReference>
<evidence type="ECO:0000256" key="3">
    <source>
        <dbReference type="ARBA" id="ARBA00023163"/>
    </source>
</evidence>
<dbReference type="PROSITE" id="PS50987">
    <property type="entry name" value="HTH_ARSR_2"/>
    <property type="match status" value="1"/>
</dbReference>
<evidence type="ECO:0000256" key="1">
    <source>
        <dbReference type="ARBA" id="ARBA00023015"/>
    </source>
</evidence>
<evidence type="ECO:0000259" key="4">
    <source>
        <dbReference type="PROSITE" id="PS50987"/>
    </source>
</evidence>
<dbReference type="PANTHER" id="PTHR43132:SF2">
    <property type="entry name" value="ARSENICAL RESISTANCE OPERON REPRESSOR ARSR-RELATED"/>
    <property type="match status" value="1"/>
</dbReference>
<dbReference type="InterPro" id="IPR051011">
    <property type="entry name" value="Metal_resp_trans_reg"/>
</dbReference>
<sequence length="121" mass="14011">MTEREIENADRSTARERVEAELLNGTLDFDREVERIKAIGEPTRFIILYLLAEENQMQSGELADQLDRKQNDLYHHLNTLEEAGLVGKFRENQSRVYELSPLAEEFVPQLVETIHNRANAV</sequence>
<evidence type="ECO:0000313" key="5">
    <source>
        <dbReference type="EMBL" id="RQG98647.1"/>
    </source>
</evidence>
<dbReference type="SMART" id="SM00418">
    <property type="entry name" value="HTH_ARSR"/>
    <property type="match status" value="1"/>
</dbReference>
<proteinExistence type="predicted"/>
<comment type="caution">
    <text evidence="5">The sequence shown here is derived from an EMBL/GenBank/DDBJ whole genome shotgun (WGS) entry which is preliminary data.</text>
</comment>
<dbReference type="Gene3D" id="1.10.10.10">
    <property type="entry name" value="Winged helix-like DNA-binding domain superfamily/Winged helix DNA-binding domain"/>
    <property type="match status" value="1"/>
</dbReference>
<dbReference type="GO" id="GO:0003677">
    <property type="term" value="F:DNA binding"/>
    <property type="evidence" value="ECO:0007669"/>
    <property type="project" value="UniProtKB-KW"/>
</dbReference>
<dbReference type="InterPro" id="IPR001845">
    <property type="entry name" value="HTH_ArsR_DNA-bd_dom"/>
</dbReference>
<keyword evidence="1" id="KW-0805">Transcription regulation</keyword>
<dbReference type="AlphaFoldDB" id="A0A3N6M8H4"/>
<gene>
    <name evidence="5" type="ORF">EA472_16770</name>
</gene>
<evidence type="ECO:0000313" key="6">
    <source>
        <dbReference type="Proteomes" id="UP000281431"/>
    </source>
</evidence>
<reference evidence="5 6" key="1">
    <citation type="submission" date="2018-10" db="EMBL/GenBank/DDBJ databases">
        <title>Natrarchaeobius chitinivorans gen. nov., sp. nov., and Natrarchaeobius haloalkaliphilus sp. nov., alkaliphilic, chitin-utilizing haloarchaea from hypersaline alkaline lakes.</title>
        <authorList>
            <person name="Sorokin D.Y."/>
            <person name="Elcheninov A.G."/>
            <person name="Kostrikina N.A."/>
            <person name="Bale N.J."/>
            <person name="Sinninghe Damste J.S."/>
            <person name="Khijniak T.V."/>
            <person name="Kublanov I.V."/>
            <person name="Toshchakov S.V."/>
        </authorList>
    </citation>
    <scope>NUCLEOTIDE SEQUENCE [LARGE SCALE GENOMIC DNA]</scope>
    <source>
        <strain evidence="5 6">AArcht7</strain>
    </source>
</reference>
<keyword evidence="2" id="KW-0238">DNA-binding</keyword>
<dbReference type="PRINTS" id="PR00778">
    <property type="entry name" value="HTHARSR"/>
</dbReference>
<dbReference type="EMBL" id="REFZ01000013">
    <property type="protein sequence ID" value="RQG98647.1"/>
    <property type="molecule type" value="Genomic_DNA"/>
</dbReference>
<dbReference type="Pfam" id="PF12840">
    <property type="entry name" value="HTH_20"/>
    <property type="match status" value="1"/>
</dbReference>
<dbReference type="GO" id="GO:0003700">
    <property type="term" value="F:DNA-binding transcription factor activity"/>
    <property type="evidence" value="ECO:0007669"/>
    <property type="project" value="InterPro"/>
</dbReference>
<dbReference type="PANTHER" id="PTHR43132">
    <property type="entry name" value="ARSENICAL RESISTANCE OPERON REPRESSOR ARSR-RELATED"/>
    <property type="match status" value="1"/>
</dbReference>
<keyword evidence="6" id="KW-1185">Reference proteome</keyword>
<dbReference type="OrthoDB" id="134936at2157"/>
<dbReference type="InterPro" id="IPR036390">
    <property type="entry name" value="WH_DNA-bd_sf"/>
</dbReference>
<feature type="domain" description="HTH arsR-type" evidence="4">
    <location>
        <begin position="24"/>
        <end position="121"/>
    </location>
</feature>
<dbReference type="CDD" id="cd00090">
    <property type="entry name" value="HTH_ARSR"/>
    <property type="match status" value="1"/>
</dbReference>
<dbReference type="Proteomes" id="UP000281431">
    <property type="component" value="Unassembled WGS sequence"/>
</dbReference>
<protein>
    <submittedName>
        <fullName evidence="5">ArsR family transcriptional regulator</fullName>
    </submittedName>
</protein>
<keyword evidence="3" id="KW-0804">Transcription</keyword>
<accession>A0A3N6M8H4</accession>
<evidence type="ECO:0000256" key="2">
    <source>
        <dbReference type="ARBA" id="ARBA00023125"/>
    </source>
</evidence>
<name>A0A3N6M8H4_NATCH</name>